<dbReference type="EC" id="2.7.13.3" evidence="3"/>
<evidence type="ECO:0000256" key="4">
    <source>
        <dbReference type="ARBA" id="ARBA00022553"/>
    </source>
</evidence>
<feature type="domain" description="Histidine kinase" evidence="13">
    <location>
        <begin position="146"/>
        <end position="359"/>
    </location>
</feature>
<keyword evidence="6 12" id="KW-0812">Transmembrane</keyword>
<dbReference type="PANTHER" id="PTHR45436">
    <property type="entry name" value="SENSOR HISTIDINE KINASE YKOH"/>
    <property type="match status" value="1"/>
</dbReference>
<reference evidence="15 16" key="1">
    <citation type="submission" date="2020-05" db="EMBL/GenBank/DDBJ databases">
        <authorList>
            <person name="Whitworth D."/>
        </authorList>
    </citation>
    <scope>NUCLEOTIDE SEQUENCE [LARGE SCALE GENOMIC DNA]</scope>
    <source>
        <strain evidence="15 16">AB043B</strain>
    </source>
</reference>
<dbReference type="Gene3D" id="1.10.287.130">
    <property type="match status" value="1"/>
</dbReference>
<keyword evidence="16" id="KW-1185">Reference proteome</keyword>
<evidence type="ECO:0000256" key="7">
    <source>
        <dbReference type="ARBA" id="ARBA00022777"/>
    </source>
</evidence>
<evidence type="ECO:0000256" key="11">
    <source>
        <dbReference type="SAM" id="MobiDB-lite"/>
    </source>
</evidence>
<feature type="region of interest" description="Disordered" evidence="11">
    <location>
        <begin position="338"/>
        <end position="378"/>
    </location>
</feature>
<name>A0A3A8HU06_9BACT</name>
<evidence type="ECO:0000256" key="6">
    <source>
        <dbReference type="ARBA" id="ARBA00022692"/>
    </source>
</evidence>
<evidence type="ECO:0000256" key="1">
    <source>
        <dbReference type="ARBA" id="ARBA00000085"/>
    </source>
</evidence>
<dbReference type="InterPro" id="IPR004358">
    <property type="entry name" value="Sig_transdc_His_kin-like_C"/>
</dbReference>
<dbReference type="Pfam" id="PF00512">
    <property type="entry name" value="HisKA"/>
    <property type="match status" value="1"/>
</dbReference>
<accession>A0A3A8HU06</accession>
<dbReference type="PRINTS" id="PR00344">
    <property type="entry name" value="BCTRLSENSOR"/>
</dbReference>
<evidence type="ECO:0000256" key="8">
    <source>
        <dbReference type="ARBA" id="ARBA00022989"/>
    </source>
</evidence>
<keyword evidence="4" id="KW-0597">Phosphoprotein</keyword>
<evidence type="ECO:0000256" key="2">
    <source>
        <dbReference type="ARBA" id="ARBA00004370"/>
    </source>
</evidence>
<evidence type="ECO:0000259" key="13">
    <source>
        <dbReference type="PROSITE" id="PS50109"/>
    </source>
</evidence>
<evidence type="ECO:0000256" key="10">
    <source>
        <dbReference type="ARBA" id="ARBA00023136"/>
    </source>
</evidence>
<dbReference type="CDD" id="cd00082">
    <property type="entry name" value="HisKA"/>
    <property type="match status" value="1"/>
</dbReference>
<dbReference type="SMART" id="SM00387">
    <property type="entry name" value="HATPase_c"/>
    <property type="match status" value="1"/>
</dbReference>
<evidence type="ECO:0000259" key="14">
    <source>
        <dbReference type="PROSITE" id="PS50885"/>
    </source>
</evidence>
<dbReference type="Pfam" id="PF02518">
    <property type="entry name" value="HATPase_c"/>
    <property type="match status" value="1"/>
</dbReference>
<dbReference type="SMART" id="SM00304">
    <property type="entry name" value="HAMP"/>
    <property type="match status" value="1"/>
</dbReference>
<dbReference type="GO" id="GO:0005886">
    <property type="term" value="C:plasma membrane"/>
    <property type="evidence" value="ECO:0007669"/>
    <property type="project" value="TreeGrafter"/>
</dbReference>
<comment type="catalytic activity">
    <reaction evidence="1">
        <text>ATP + protein L-histidine = ADP + protein N-phospho-L-histidine.</text>
        <dbReference type="EC" id="2.7.13.3"/>
    </reaction>
</comment>
<protein>
    <recommendedName>
        <fullName evidence="3">histidine kinase</fullName>
        <ecNumber evidence="3">2.7.13.3</ecNumber>
    </recommendedName>
</protein>
<dbReference type="InterPro" id="IPR036097">
    <property type="entry name" value="HisK_dim/P_sf"/>
</dbReference>
<organism evidence="15 16">
    <name type="scientific">Corallococcus exercitus</name>
    <dbReference type="NCBI Taxonomy" id="2316736"/>
    <lineage>
        <taxon>Bacteria</taxon>
        <taxon>Pseudomonadati</taxon>
        <taxon>Myxococcota</taxon>
        <taxon>Myxococcia</taxon>
        <taxon>Myxococcales</taxon>
        <taxon>Cystobacterineae</taxon>
        <taxon>Myxococcaceae</taxon>
        <taxon>Corallococcus</taxon>
    </lineage>
</organism>
<dbReference type="InterPro" id="IPR005467">
    <property type="entry name" value="His_kinase_dom"/>
</dbReference>
<dbReference type="PANTHER" id="PTHR45436:SF5">
    <property type="entry name" value="SENSOR HISTIDINE KINASE TRCS"/>
    <property type="match status" value="1"/>
</dbReference>
<evidence type="ECO:0000313" key="15">
    <source>
        <dbReference type="EMBL" id="NOK33796.1"/>
    </source>
</evidence>
<evidence type="ECO:0000256" key="5">
    <source>
        <dbReference type="ARBA" id="ARBA00022679"/>
    </source>
</evidence>
<dbReference type="OrthoDB" id="9815202at2"/>
<feature type="compositionally biased region" description="Pro residues" evidence="11">
    <location>
        <begin position="356"/>
        <end position="367"/>
    </location>
</feature>
<dbReference type="InterPro" id="IPR003594">
    <property type="entry name" value="HATPase_dom"/>
</dbReference>
<keyword evidence="7" id="KW-0418">Kinase</keyword>
<dbReference type="SUPFAM" id="SSF47384">
    <property type="entry name" value="Homodimeric domain of signal transducing histidine kinase"/>
    <property type="match status" value="1"/>
</dbReference>
<evidence type="ECO:0000256" key="3">
    <source>
        <dbReference type="ARBA" id="ARBA00012438"/>
    </source>
</evidence>
<dbReference type="Gene3D" id="6.10.340.10">
    <property type="match status" value="1"/>
</dbReference>
<dbReference type="FunFam" id="1.10.287.130:FF:000001">
    <property type="entry name" value="Two-component sensor histidine kinase"/>
    <property type="match status" value="1"/>
</dbReference>
<dbReference type="InterPro" id="IPR003661">
    <property type="entry name" value="HisK_dim/P_dom"/>
</dbReference>
<proteinExistence type="predicted"/>
<dbReference type="EMBL" id="JABFJV010000047">
    <property type="protein sequence ID" value="NOK33796.1"/>
    <property type="molecule type" value="Genomic_DNA"/>
</dbReference>
<dbReference type="AlphaFoldDB" id="A0A3A8HU06"/>
<keyword evidence="5" id="KW-0808">Transferase</keyword>
<comment type="caution">
    <text evidence="15">The sequence shown here is derived from an EMBL/GenBank/DDBJ whole genome shotgun (WGS) entry which is preliminary data.</text>
</comment>
<dbReference type="PROSITE" id="PS50109">
    <property type="entry name" value="HIS_KIN"/>
    <property type="match status" value="1"/>
</dbReference>
<dbReference type="RefSeq" id="WP_120527791.1">
    <property type="nucleotide sequence ID" value="NZ_JABFJV010000047.1"/>
</dbReference>
<keyword evidence="10 12" id="KW-0472">Membrane</keyword>
<dbReference type="InterPro" id="IPR036890">
    <property type="entry name" value="HATPase_C_sf"/>
</dbReference>
<dbReference type="SUPFAM" id="SSF55874">
    <property type="entry name" value="ATPase domain of HSP90 chaperone/DNA topoisomerase II/histidine kinase"/>
    <property type="match status" value="1"/>
</dbReference>
<dbReference type="SMART" id="SM00388">
    <property type="entry name" value="HisKA"/>
    <property type="match status" value="1"/>
</dbReference>
<gene>
    <name evidence="15" type="ORF">HMI49_11360</name>
</gene>
<dbReference type="Proteomes" id="UP000563426">
    <property type="component" value="Unassembled WGS sequence"/>
</dbReference>
<evidence type="ECO:0000256" key="9">
    <source>
        <dbReference type="ARBA" id="ARBA00023012"/>
    </source>
</evidence>
<dbReference type="InterPro" id="IPR003660">
    <property type="entry name" value="HAMP_dom"/>
</dbReference>
<sequence>MRRPRTLRARLTLFFASAVLGTLLLYGGVVTAVLVAGEGWEQRGDAPGKRHEGLFDDALQSLGAMVLTTPLAVLGATALGGALARSALAPLREARDRVRAARASELDLSLPLRGTGDEWDELASTLNGLLADARASLARIRTFTADAAHELRTPLTVILGETEVTLRRERTPEEYRRALGVVLDETQRLSRLVDALLQLARADAGTRVLTPEPVDLHLLARAAVQRAEQLLVARGQRLTLELTGGPTQVQGSPVLLAHVLDNLLSNARRHARQRIRVALDATDTEARLTVSDDGPGVDPAFQPRLFQRFARADAARTGEGTGLGLALSRTLAEAHGGTLDYARSGDGESRFTLHLPKPPEAPGPPPAAGDVRADRTRG</sequence>
<feature type="transmembrane region" description="Helical" evidence="12">
    <location>
        <begin position="61"/>
        <end position="84"/>
    </location>
</feature>
<dbReference type="PROSITE" id="PS50885">
    <property type="entry name" value="HAMP"/>
    <property type="match status" value="1"/>
</dbReference>
<evidence type="ECO:0000313" key="16">
    <source>
        <dbReference type="Proteomes" id="UP000563426"/>
    </source>
</evidence>
<evidence type="ECO:0000256" key="12">
    <source>
        <dbReference type="SAM" id="Phobius"/>
    </source>
</evidence>
<dbReference type="Gene3D" id="3.30.565.10">
    <property type="entry name" value="Histidine kinase-like ATPase, C-terminal domain"/>
    <property type="match status" value="1"/>
</dbReference>
<feature type="domain" description="HAMP" evidence="14">
    <location>
        <begin position="85"/>
        <end position="138"/>
    </location>
</feature>
<keyword evidence="9" id="KW-0902">Two-component regulatory system</keyword>
<dbReference type="GO" id="GO:0000155">
    <property type="term" value="F:phosphorelay sensor kinase activity"/>
    <property type="evidence" value="ECO:0007669"/>
    <property type="project" value="InterPro"/>
</dbReference>
<dbReference type="CDD" id="cd00075">
    <property type="entry name" value="HATPase"/>
    <property type="match status" value="1"/>
</dbReference>
<dbReference type="InterPro" id="IPR050428">
    <property type="entry name" value="TCS_sensor_his_kinase"/>
</dbReference>
<keyword evidence="8 12" id="KW-1133">Transmembrane helix</keyword>
<comment type="subcellular location">
    <subcellularLocation>
        <location evidence="2">Membrane</location>
    </subcellularLocation>
</comment>